<evidence type="ECO:0000313" key="3">
    <source>
        <dbReference type="Proteomes" id="UP000016934"/>
    </source>
</evidence>
<proteinExistence type="predicted"/>
<feature type="non-terminal residue" evidence="2">
    <location>
        <position position="1"/>
    </location>
</feature>
<dbReference type="AlphaFoldDB" id="M2R517"/>
<dbReference type="RefSeq" id="XP_007701671.1">
    <property type="nucleotide sequence ID" value="XM_007703481.1"/>
</dbReference>
<reference evidence="3" key="2">
    <citation type="journal article" date="2013" name="PLoS Genet.">
        <title>Comparative genome structure, secondary metabolite, and effector coding capacity across Cochliobolus pathogens.</title>
        <authorList>
            <person name="Condon B.J."/>
            <person name="Leng Y."/>
            <person name="Wu D."/>
            <person name="Bushley K.E."/>
            <person name="Ohm R.A."/>
            <person name="Otillar R."/>
            <person name="Martin J."/>
            <person name="Schackwitz W."/>
            <person name="Grimwood J."/>
            <person name="MohdZainudin N."/>
            <person name="Xue C."/>
            <person name="Wang R."/>
            <person name="Manning V.A."/>
            <person name="Dhillon B."/>
            <person name="Tu Z.J."/>
            <person name="Steffenson B.J."/>
            <person name="Salamov A."/>
            <person name="Sun H."/>
            <person name="Lowry S."/>
            <person name="LaButti K."/>
            <person name="Han J."/>
            <person name="Copeland A."/>
            <person name="Lindquist E."/>
            <person name="Barry K."/>
            <person name="Schmutz J."/>
            <person name="Baker S.E."/>
            <person name="Ciuffetti L.M."/>
            <person name="Grigoriev I.V."/>
            <person name="Zhong S."/>
            <person name="Turgeon B.G."/>
        </authorList>
    </citation>
    <scope>NUCLEOTIDE SEQUENCE [LARGE SCALE GENOMIC DNA]</scope>
    <source>
        <strain evidence="3">ND90Pr / ATCC 201652</strain>
    </source>
</reference>
<dbReference type="KEGG" id="bsc:COCSADRAFT_93879"/>
<evidence type="ECO:0000259" key="1">
    <source>
        <dbReference type="Pfam" id="PF17921"/>
    </source>
</evidence>
<name>M2R517_COCSN</name>
<dbReference type="GeneID" id="19141530"/>
<dbReference type="EMBL" id="KB445646">
    <property type="protein sequence ID" value="EMD62254.1"/>
    <property type="molecule type" value="Genomic_DNA"/>
</dbReference>
<keyword evidence="3" id="KW-1185">Reference proteome</keyword>
<protein>
    <recommendedName>
        <fullName evidence="1">Integrase zinc-binding domain-containing protein</fullName>
    </recommendedName>
</protein>
<accession>M2R517</accession>
<sequence>QEKVTLWALETDPYLLEVINDKKELKALRECISTYIPLYIRTELIKTLYESLEYRHAGVDEMVRRLAKVFVIPRLRAKVQEILDNYLYKISNDKVFATLRELRI</sequence>
<dbReference type="Proteomes" id="UP000016934">
    <property type="component" value="Unassembled WGS sequence"/>
</dbReference>
<organism evidence="2 3">
    <name type="scientific">Cochliobolus sativus (strain ND90Pr / ATCC 201652)</name>
    <name type="common">Common root rot and spot blotch fungus</name>
    <name type="synonym">Bipolaris sorokiniana</name>
    <dbReference type="NCBI Taxonomy" id="665912"/>
    <lineage>
        <taxon>Eukaryota</taxon>
        <taxon>Fungi</taxon>
        <taxon>Dikarya</taxon>
        <taxon>Ascomycota</taxon>
        <taxon>Pezizomycotina</taxon>
        <taxon>Dothideomycetes</taxon>
        <taxon>Pleosporomycetidae</taxon>
        <taxon>Pleosporales</taxon>
        <taxon>Pleosporineae</taxon>
        <taxon>Pleosporaceae</taxon>
        <taxon>Bipolaris</taxon>
    </lineage>
</organism>
<gene>
    <name evidence="2" type="ORF">COCSADRAFT_93879</name>
</gene>
<dbReference type="InterPro" id="IPR041588">
    <property type="entry name" value="Integrase_H2C2"/>
</dbReference>
<evidence type="ECO:0000313" key="2">
    <source>
        <dbReference type="EMBL" id="EMD62254.1"/>
    </source>
</evidence>
<dbReference type="HOGENOM" id="CLU_2418959_0_0_1"/>
<dbReference type="Pfam" id="PF17921">
    <property type="entry name" value="Integrase_H2C2"/>
    <property type="match status" value="1"/>
</dbReference>
<reference evidence="2 3" key="1">
    <citation type="journal article" date="2012" name="PLoS Pathog.">
        <title>Diverse lifestyles and strategies of plant pathogenesis encoded in the genomes of eighteen Dothideomycetes fungi.</title>
        <authorList>
            <person name="Ohm R.A."/>
            <person name="Feau N."/>
            <person name="Henrissat B."/>
            <person name="Schoch C.L."/>
            <person name="Horwitz B.A."/>
            <person name="Barry K.W."/>
            <person name="Condon B.J."/>
            <person name="Copeland A.C."/>
            <person name="Dhillon B."/>
            <person name="Glaser F."/>
            <person name="Hesse C.N."/>
            <person name="Kosti I."/>
            <person name="LaButti K."/>
            <person name="Lindquist E.A."/>
            <person name="Lucas S."/>
            <person name="Salamov A.A."/>
            <person name="Bradshaw R.E."/>
            <person name="Ciuffetti L."/>
            <person name="Hamelin R.C."/>
            <person name="Kema G.H.J."/>
            <person name="Lawrence C."/>
            <person name="Scott J.A."/>
            <person name="Spatafora J.W."/>
            <person name="Turgeon B.G."/>
            <person name="de Wit P.J.G.M."/>
            <person name="Zhong S."/>
            <person name="Goodwin S.B."/>
            <person name="Grigoriev I.V."/>
        </authorList>
    </citation>
    <scope>NUCLEOTIDE SEQUENCE [LARGE SCALE GENOMIC DNA]</scope>
    <source>
        <strain evidence="3">ND90Pr / ATCC 201652</strain>
    </source>
</reference>
<dbReference type="OMA" id="NCLYEIR"/>
<feature type="domain" description="Integrase zinc-binding" evidence="1">
    <location>
        <begin position="39"/>
        <end position="84"/>
    </location>
</feature>